<organism evidence="1">
    <name type="scientific">uncultured Caudovirales phage</name>
    <dbReference type="NCBI Taxonomy" id="2100421"/>
    <lineage>
        <taxon>Viruses</taxon>
        <taxon>Duplodnaviria</taxon>
        <taxon>Heunggongvirae</taxon>
        <taxon>Uroviricota</taxon>
        <taxon>Caudoviricetes</taxon>
        <taxon>Peduoviridae</taxon>
        <taxon>Maltschvirus</taxon>
        <taxon>Maltschvirus maltsch</taxon>
    </lineage>
</organism>
<dbReference type="InterPro" id="IPR036412">
    <property type="entry name" value="HAD-like_sf"/>
</dbReference>
<dbReference type="InterPro" id="IPR023214">
    <property type="entry name" value="HAD_sf"/>
</dbReference>
<gene>
    <name evidence="1" type="ORF">UFOVP1229_131</name>
</gene>
<accession>A0A6J5R391</accession>
<sequence length="97" mass="11095">MSLTFAIDFDDTLTACPELWCRFIADAESNGHRVFLVTARRETEENVEIVREFMKEYGISLPRLFTNLGSKLKAAELRGIKVDIWIDDNPEALVHGH</sequence>
<evidence type="ECO:0000313" key="1">
    <source>
        <dbReference type="EMBL" id="CAB4191770.1"/>
    </source>
</evidence>
<proteinExistence type="predicted"/>
<protein>
    <recommendedName>
        <fullName evidence="2">HAD-like domain containing protein</fullName>
    </recommendedName>
</protein>
<name>A0A6J5R391_9CAUD</name>
<reference evidence="1" key="1">
    <citation type="submission" date="2020-05" db="EMBL/GenBank/DDBJ databases">
        <authorList>
            <person name="Chiriac C."/>
            <person name="Salcher M."/>
            <person name="Ghai R."/>
            <person name="Kavagutti S V."/>
        </authorList>
    </citation>
    <scope>NUCLEOTIDE SEQUENCE</scope>
</reference>
<dbReference type="Gene3D" id="3.40.50.1000">
    <property type="entry name" value="HAD superfamily/HAD-like"/>
    <property type="match status" value="1"/>
</dbReference>
<evidence type="ECO:0008006" key="2">
    <source>
        <dbReference type="Google" id="ProtNLM"/>
    </source>
</evidence>
<dbReference type="SUPFAM" id="SSF56784">
    <property type="entry name" value="HAD-like"/>
    <property type="match status" value="1"/>
</dbReference>
<dbReference type="EMBL" id="LR797178">
    <property type="protein sequence ID" value="CAB4191770.1"/>
    <property type="molecule type" value="Genomic_DNA"/>
</dbReference>